<keyword evidence="8" id="KW-1185">Reference proteome</keyword>
<dbReference type="PANTHER" id="PTHR46481">
    <property type="entry name" value="ZINC FINGER BED DOMAIN-CONTAINING PROTEIN 4"/>
    <property type="match status" value="1"/>
</dbReference>
<dbReference type="OrthoDB" id="1607513at2759"/>
<dbReference type="GO" id="GO:0046983">
    <property type="term" value="F:protein dimerization activity"/>
    <property type="evidence" value="ECO:0007669"/>
    <property type="project" value="InterPro"/>
</dbReference>
<dbReference type="EMBL" id="OU898284">
    <property type="protein sequence ID" value="CAG9840430.1"/>
    <property type="molecule type" value="Genomic_DNA"/>
</dbReference>
<dbReference type="SUPFAM" id="SSF53098">
    <property type="entry name" value="Ribonuclease H-like"/>
    <property type="match status" value="1"/>
</dbReference>
<keyword evidence="3" id="KW-0863">Zinc-finger</keyword>
<comment type="subcellular location">
    <subcellularLocation>
        <location evidence="1">Nucleus</location>
    </subcellularLocation>
</comment>
<evidence type="ECO:0000256" key="3">
    <source>
        <dbReference type="ARBA" id="ARBA00022771"/>
    </source>
</evidence>
<dbReference type="Proteomes" id="UP001153709">
    <property type="component" value="Chromosome 9"/>
</dbReference>
<evidence type="ECO:0000256" key="1">
    <source>
        <dbReference type="ARBA" id="ARBA00004123"/>
    </source>
</evidence>
<name>A0A9N9XG91_DIABA</name>
<keyword evidence="5" id="KW-0539">Nucleus</keyword>
<evidence type="ECO:0000256" key="2">
    <source>
        <dbReference type="ARBA" id="ARBA00022723"/>
    </source>
</evidence>
<dbReference type="GO" id="GO:0008270">
    <property type="term" value="F:zinc ion binding"/>
    <property type="evidence" value="ECO:0007669"/>
    <property type="project" value="UniProtKB-KW"/>
</dbReference>
<gene>
    <name evidence="7" type="ORF">DIABBA_LOCUS13073</name>
</gene>
<feature type="domain" description="HAT C-terminal dimerisation" evidence="6">
    <location>
        <begin position="398"/>
        <end position="478"/>
    </location>
</feature>
<evidence type="ECO:0000313" key="8">
    <source>
        <dbReference type="Proteomes" id="UP001153709"/>
    </source>
</evidence>
<evidence type="ECO:0000256" key="5">
    <source>
        <dbReference type="ARBA" id="ARBA00023242"/>
    </source>
</evidence>
<reference evidence="7" key="1">
    <citation type="submission" date="2022-01" db="EMBL/GenBank/DDBJ databases">
        <authorList>
            <person name="King R."/>
        </authorList>
    </citation>
    <scope>NUCLEOTIDE SEQUENCE</scope>
</reference>
<evidence type="ECO:0000259" key="6">
    <source>
        <dbReference type="Pfam" id="PF05699"/>
    </source>
</evidence>
<sequence length="478" mass="54622">MLNPNYNIPDRETISNSLIPRLYNNIKEVILKKLSEVDAVCLTTDGWTSINNQSFISITVHFIDDDNGKQIIKSYLLGCIPFDERHTTENVSDQLKIQADEWGISNKIACVISDNAANITAAIKATSWALFPCFAHTFNLVLQAGIMEIQEQVNKVKAIVQFFKKNSSALTKLRGMQTQMGLPELKLKEDVGTRWNSTYDMLSGILLVKPAVVDLLAGDEPHLNTLSLSDWNILEKSVKVLKLFYQITEEISAETSVTISKVILFVKYMSYHLQKCINIQNPPEINNLLEKLQAQINLRFEDLESNEVTSEATFLDPRFKKYGFASEDQYENTVKSIKSKITHFDVPANTSYQSPLLVEPNLPSESKSKVLSIWDDFDRKVQNFLASRANPVAASIREVEKYITEPLLRRTEDPLQWWEERKVLYPRLYKLMRRRLCVVATSVPSERIFSKAGELISEKRSRLKSEQASQVLFLHHNL</sequence>
<dbReference type="PANTHER" id="PTHR46481:SF10">
    <property type="entry name" value="ZINC FINGER BED DOMAIN-CONTAINING PROTEIN 39"/>
    <property type="match status" value="1"/>
</dbReference>
<evidence type="ECO:0000256" key="4">
    <source>
        <dbReference type="ARBA" id="ARBA00022833"/>
    </source>
</evidence>
<keyword evidence="2" id="KW-0479">Metal-binding</keyword>
<accession>A0A9N9XG91</accession>
<proteinExistence type="predicted"/>
<dbReference type="AlphaFoldDB" id="A0A9N9XG91"/>
<evidence type="ECO:0000313" key="7">
    <source>
        <dbReference type="EMBL" id="CAG9840430.1"/>
    </source>
</evidence>
<dbReference type="InterPro" id="IPR052035">
    <property type="entry name" value="ZnF_BED_domain_contain"/>
</dbReference>
<organism evidence="7 8">
    <name type="scientific">Diabrotica balteata</name>
    <name type="common">Banded cucumber beetle</name>
    <dbReference type="NCBI Taxonomy" id="107213"/>
    <lineage>
        <taxon>Eukaryota</taxon>
        <taxon>Metazoa</taxon>
        <taxon>Ecdysozoa</taxon>
        <taxon>Arthropoda</taxon>
        <taxon>Hexapoda</taxon>
        <taxon>Insecta</taxon>
        <taxon>Pterygota</taxon>
        <taxon>Neoptera</taxon>
        <taxon>Endopterygota</taxon>
        <taxon>Coleoptera</taxon>
        <taxon>Polyphaga</taxon>
        <taxon>Cucujiformia</taxon>
        <taxon>Chrysomeloidea</taxon>
        <taxon>Chrysomelidae</taxon>
        <taxon>Galerucinae</taxon>
        <taxon>Diabroticina</taxon>
        <taxon>Diabroticites</taxon>
        <taxon>Diabrotica</taxon>
    </lineage>
</organism>
<protein>
    <recommendedName>
        <fullName evidence="6">HAT C-terminal dimerisation domain-containing protein</fullName>
    </recommendedName>
</protein>
<dbReference type="InterPro" id="IPR008906">
    <property type="entry name" value="HATC_C_dom"/>
</dbReference>
<dbReference type="Pfam" id="PF05699">
    <property type="entry name" value="Dimer_Tnp_hAT"/>
    <property type="match status" value="1"/>
</dbReference>
<dbReference type="GO" id="GO:0005634">
    <property type="term" value="C:nucleus"/>
    <property type="evidence" value="ECO:0007669"/>
    <property type="project" value="UniProtKB-SubCell"/>
</dbReference>
<keyword evidence="4" id="KW-0862">Zinc</keyword>
<dbReference type="InterPro" id="IPR012337">
    <property type="entry name" value="RNaseH-like_sf"/>
</dbReference>